<protein>
    <submittedName>
        <fullName evidence="2">DUF4263 domain-containing protein</fullName>
    </submittedName>
</protein>
<comment type="caution">
    <text evidence="2">The sequence shown here is derived from an EMBL/GenBank/DDBJ whole genome shotgun (WGS) entry which is preliminary data.</text>
</comment>
<accession>A0ABT5HFJ4</accession>
<evidence type="ECO:0000313" key="2">
    <source>
        <dbReference type="EMBL" id="MDC7674861.1"/>
    </source>
</evidence>
<dbReference type="Proteomes" id="UP001218579">
    <property type="component" value="Unassembled WGS sequence"/>
</dbReference>
<name>A0ABT5HFJ4_9CAUL</name>
<dbReference type="InterPro" id="IPR025359">
    <property type="entry name" value="SduA_C"/>
</dbReference>
<evidence type="ECO:0000313" key="3">
    <source>
        <dbReference type="Proteomes" id="UP001218579"/>
    </source>
</evidence>
<dbReference type="RefSeq" id="WP_272743173.1">
    <property type="nucleotide sequence ID" value="NZ_JAQQKV010000001.1"/>
</dbReference>
<evidence type="ECO:0000259" key="1">
    <source>
        <dbReference type="Pfam" id="PF14082"/>
    </source>
</evidence>
<organism evidence="2 3">
    <name type="scientific">Asticcacaulis machinosus</name>
    <dbReference type="NCBI Taxonomy" id="2984211"/>
    <lineage>
        <taxon>Bacteria</taxon>
        <taxon>Pseudomonadati</taxon>
        <taxon>Pseudomonadota</taxon>
        <taxon>Alphaproteobacteria</taxon>
        <taxon>Caulobacterales</taxon>
        <taxon>Caulobacteraceae</taxon>
        <taxon>Asticcacaulis</taxon>
    </lineage>
</organism>
<feature type="domain" description="Shedu protein SduA C-terminal" evidence="1">
    <location>
        <begin position="54"/>
        <end position="210"/>
    </location>
</feature>
<sequence length="224" mass="25148">MPELSGYKIIRADEIDHQADIAEQSAKFPGALYGDARLLRAGLDEEFETSLTGSEETIQKFLAANPYLLQYVIPNSGHHGTWVFPKKMIRTKRTDGTPGLIPDYLVATQSSLGYHWHIVELKLASVQFAKAYGKSYSRDATEGIAQCATYISHFTNYIETVRSNIGVTELITPKNAILLMGDARNETEEQRISRSEFCDLAPRMIVASYDRIRRGLANDLRGRM</sequence>
<reference evidence="2 3" key="1">
    <citation type="submission" date="2023-01" db="EMBL/GenBank/DDBJ databases">
        <title>Novel species of the genus Asticcacaulis isolated from rivers.</title>
        <authorList>
            <person name="Lu H."/>
        </authorList>
    </citation>
    <scope>NUCLEOTIDE SEQUENCE [LARGE SCALE GENOMIC DNA]</scope>
    <source>
        <strain evidence="2 3">LKC15W</strain>
    </source>
</reference>
<gene>
    <name evidence="2" type="ORF">PQU98_01860</name>
</gene>
<dbReference type="Pfam" id="PF14082">
    <property type="entry name" value="SduA_C"/>
    <property type="match status" value="1"/>
</dbReference>
<dbReference type="EMBL" id="JAQQKV010000001">
    <property type="protein sequence ID" value="MDC7674861.1"/>
    <property type="molecule type" value="Genomic_DNA"/>
</dbReference>
<proteinExistence type="predicted"/>
<keyword evidence="3" id="KW-1185">Reference proteome</keyword>